<dbReference type="Gene3D" id="3.30.160.60">
    <property type="entry name" value="Classic Zinc Finger"/>
    <property type="match status" value="2"/>
</dbReference>
<dbReference type="PANTHER" id="PTHR23057:SF0">
    <property type="entry name" value="JUXTAPOSED WITH ANOTHER ZINC FINGER PROTEIN 1"/>
    <property type="match status" value="1"/>
</dbReference>
<feature type="compositionally biased region" description="Basic and acidic residues" evidence="5">
    <location>
        <begin position="131"/>
        <end position="140"/>
    </location>
</feature>
<feature type="domain" description="C2H2-type" evidence="6">
    <location>
        <begin position="169"/>
        <end position="192"/>
    </location>
</feature>
<reference evidence="8" key="1">
    <citation type="submission" date="2017-02" db="UniProtKB">
        <authorList>
            <consortium name="WormBaseParasite"/>
        </authorList>
    </citation>
    <scope>IDENTIFICATION</scope>
</reference>
<evidence type="ECO:0000256" key="3">
    <source>
        <dbReference type="ARBA" id="ARBA00022771"/>
    </source>
</evidence>
<evidence type="ECO:0000259" key="6">
    <source>
        <dbReference type="PROSITE" id="PS00028"/>
    </source>
</evidence>
<dbReference type="PANTHER" id="PTHR23057">
    <property type="entry name" value="JUXTAPOSED WITH ANOTHER ZINC FINGER PROTEIN 1"/>
    <property type="match status" value="1"/>
</dbReference>
<feature type="domain" description="C2H2-type" evidence="6">
    <location>
        <begin position="11"/>
        <end position="34"/>
    </location>
</feature>
<dbReference type="GO" id="GO:0008270">
    <property type="term" value="F:zinc ion binding"/>
    <property type="evidence" value="ECO:0007669"/>
    <property type="project" value="UniProtKB-KW"/>
</dbReference>
<keyword evidence="4" id="KW-0862">Zinc</keyword>
<protein>
    <submittedName>
        <fullName evidence="8">C2H2-type domain-containing protein</fullName>
    </submittedName>
</protein>
<keyword evidence="3" id="KW-0863">Zinc-finger</keyword>
<dbReference type="InterPro" id="IPR036236">
    <property type="entry name" value="Znf_C2H2_sf"/>
</dbReference>
<evidence type="ECO:0000313" key="8">
    <source>
        <dbReference type="WBParaSite" id="SMUV_0000150401-mRNA-1"/>
    </source>
</evidence>
<dbReference type="AlphaFoldDB" id="A0A0N5ABH8"/>
<dbReference type="InterPro" id="IPR013087">
    <property type="entry name" value="Znf_C2H2_type"/>
</dbReference>
<keyword evidence="2" id="KW-0677">Repeat</keyword>
<organism evidence="7 8">
    <name type="scientific">Syphacia muris</name>
    <dbReference type="NCBI Taxonomy" id="451379"/>
    <lineage>
        <taxon>Eukaryota</taxon>
        <taxon>Metazoa</taxon>
        <taxon>Ecdysozoa</taxon>
        <taxon>Nematoda</taxon>
        <taxon>Chromadorea</taxon>
        <taxon>Rhabditida</taxon>
        <taxon>Spirurina</taxon>
        <taxon>Oxyuridomorpha</taxon>
        <taxon>Oxyuroidea</taxon>
        <taxon>Oxyuridae</taxon>
        <taxon>Syphacia</taxon>
    </lineage>
</organism>
<name>A0A0N5ABH8_9BILA</name>
<keyword evidence="7" id="KW-1185">Reference proteome</keyword>
<dbReference type="InterPro" id="IPR051580">
    <property type="entry name" value="ZnF-Chromatin_assoc"/>
</dbReference>
<dbReference type="SUPFAM" id="SSF57667">
    <property type="entry name" value="beta-beta-alpha zinc fingers"/>
    <property type="match status" value="2"/>
</dbReference>
<feature type="region of interest" description="Disordered" evidence="5">
    <location>
        <begin position="131"/>
        <end position="170"/>
    </location>
</feature>
<dbReference type="PROSITE" id="PS00028">
    <property type="entry name" value="ZINC_FINGER_C2H2_1"/>
    <property type="match status" value="2"/>
</dbReference>
<evidence type="ECO:0000256" key="4">
    <source>
        <dbReference type="ARBA" id="ARBA00022833"/>
    </source>
</evidence>
<dbReference type="Proteomes" id="UP000046393">
    <property type="component" value="Unplaced"/>
</dbReference>
<dbReference type="SMART" id="SM00355">
    <property type="entry name" value="ZnF_C2H2"/>
    <property type="match status" value="2"/>
</dbReference>
<proteinExistence type="predicted"/>
<evidence type="ECO:0000256" key="1">
    <source>
        <dbReference type="ARBA" id="ARBA00022723"/>
    </source>
</evidence>
<keyword evidence="1" id="KW-0479">Metal-binding</keyword>
<sequence>MALSLFCINKCQFDNCGLYFASLYDLIQHIEETHLPVIENKHRKLEEERAAMAMSSTLTTEGATKPSTTLHVGPALPLSAIYRLFPVLPPHKAQPIKYEPTKISFYHYRKKQVPLPAVSTVHYSQVGFADKSRTTSRSEHDEEVSNDSFRTTEEDGDAYEPTDEKKHKCPVEGCNKRYKNLQGARYHVRTVHGLNEDSPLSLPLDTVVINSDGQSVAQQTQNSLNRPTT</sequence>
<evidence type="ECO:0000256" key="2">
    <source>
        <dbReference type="ARBA" id="ARBA00022737"/>
    </source>
</evidence>
<evidence type="ECO:0000313" key="7">
    <source>
        <dbReference type="Proteomes" id="UP000046393"/>
    </source>
</evidence>
<evidence type="ECO:0000256" key="5">
    <source>
        <dbReference type="SAM" id="MobiDB-lite"/>
    </source>
</evidence>
<dbReference type="GO" id="GO:0005634">
    <property type="term" value="C:nucleus"/>
    <property type="evidence" value="ECO:0007669"/>
    <property type="project" value="TreeGrafter"/>
</dbReference>
<accession>A0A0N5ABH8</accession>
<dbReference type="STRING" id="451379.A0A0N5ABH8"/>
<dbReference type="WBParaSite" id="SMUV_0000150401-mRNA-1">
    <property type="protein sequence ID" value="SMUV_0000150401-mRNA-1"/>
    <property type="gene ID" value="SMUV_0000150401"/>
</dbReference>